<evidence type="ECO:0000256" key="1">
    <source>
        <dbReference type="SAM" id="SignalP"/>
    </source>
</evidence>
<dbReference type="GeneID" id="85457494"/>
<accession>A0AAJ0A9Y9</accession>
<proteinExistence type="predicted"/>
<organism evidence="2 3">
    <name type="scientific">Colletotrichum godetiae</name>
    <dbReference type="NCBI Taxonomy" id="1209918"/>
    <lineage>
        <taxon>Eukaryota</taxon>
        <taxon>Fungi</taxon>
        <taxon>Dikarya</taxon>
        <taxon>Ascomycota</taxon>
        <taxon>Pezizomycotina</taxon>
        <taxon>Sordariomycetes</taxon>
        <taxon>Hypocreomycetidae</taxon>
        <taxon>Glomerellales</taxon>
        <taxon>Glomerellaceae</taxon>
        <taxon>Colletotrichum</taxon>
        <taxon>Colletotrichum acutatum species complex</taxon>
    </lineage>
</organism>
<keyword evidence="1" id="KW-0732">Signal</keyword>
<gene>
    <name evidence="2" type="ORF">BDP55DRAFT_637143</name>
</gene>
<sequence length="106" mass="11669">MAGSSLPGAFWIWVAADQAITLLVDVVVLTGRESETVDGDLVAAPALRTTTPLILPRPTIGRVEMEDSASPMRAYNTCVVNYEVGATETRHRVTDRYYIRTWRTTG</sequence>
<comment type="caution">
    <text evidence="2">The sequence shown here is derived from an EMBL/GenBank/DDBJ whole genome shotgun (WGS) entry which is preliminary data.</text>
</comment>
<evidence type="ECO:0008006" key="4">
    <source>
        <dbReference type="Google" id="ProtNLM"/>
    </source>
</evidence>
<evidence type="ECO:0000313" key="2">
    <source>
        <dbReference type="EMBL" id="KAK1659271.1"/>
    </source>
</evidence>
<protein>
    <recommendedName>
        <fullName evidence="4">Secreted protein</fullName>
    </recommendedName>
</protein>
<reference evidence="2" key="1">
    <citation type="submission" date="2021-06" db="EMBL/GenBank/DDBJ databases">
        <title>Comparative genomics, transcriptomics and evolutionary studies reveal genomic signatures of adaptation to plant cell wall in hemibiotrophic fungi.</title>
        <authorList>
            <consortium name="DOE Joint Genome Institute"/>
            <person name="Baroncelli R."/>
            <person name="Diaz J.F."/>
            <person name="Benocci T."/>
            <person name="Peng M."/>
            <person name="Battaglia E."/>
            <person name="Haridas S."/>
            <person name="Andreopoulos W."/>
            <person name="Labutti K."/>
            <person name="Pangilinan J."/>
            <person name="Floch G.L."/>
            <person name="Makela M.R."/>
            <person name="Henrissat B."/>
            <person name="Grigoriev I.V."/>
            <person name="Crouch J.A."/>
            <person name="De Vries R.P."/>
            <person name="Sukno S.A."/>
            <person name="Thon M.R."/>
        </authorList>
    </citation>
    <scope>NUCLEOTIDE SEQUENCE</scope>
    <source>
        <strain evidence="2">CBS 193.32</strain>
    </source>
</reference>
<dbReference type="Proteomes" id="UP001224890">
    <property type="component" value="Unassembled WGS sequence"/>
</dbReference>
<dbReference type="RefSeq" id="XP_060424035.1">
    <property type="nucleotide sequence ID" value="XM_060572968.1"/>
</dbReference>
<dbReference type="AlphaFoldDB" id="A0AAJ0A9Y9"/>
<feature type="chain" id="PRO_5042589935" description="Secreted protein" evidence="1">
    <location>
        <begin position="22"/>
        <end position="106"/>
    </location>
</feature>
<feature type="signal peptide" evidence="1">
    <location>
        <begin position="1"/>
        <end position="21"/>
    </location>
</feature>
<name>A0AAJ0A9Y9_9PEZI</name>
<evidence type="ECO:0000313" key="3">
    <source>
        <dbReference type="Proteomes" id="UP001224890"/>
    </source>
</evidence>
<dbReference type="EMBL" id="JAHMHR010000063">
    <property type="protein sequence ID" value="KAK1659271.1"/>
    <property type="molecule type" value="Genomic_DNA"/>
</dbReference>
<keyword evidence="3" id="KW-1185">Reference proteome</keyword>